<dbReference type="InterPro" id="IPR051011">
    <property type="entry name" value="Metal_resp_trans_reg"/>
</dbReference>
<dbReference type="SUPFAM" id="SSF46785">
    <property type="entry name" value="Winged helix' DNA-binding domain"/>
    <property type="match status" value="1"/>
</dbReference>
<dbReference type="InterPro" id="IPR011991">
    <property type="entry name" value="ArsR-like_HTH"/>
</dbReference>
<keyword evidence="6" id="KW-1185">Reference proteome</keyword>
<evidence type="ECO:0000313" key="6">
    <source>
        <dbReference type="Proteomes" id="UP001500888"/>
    </source>
</evidence>
<dbReference type="PANTHER" id="PTHR43132:SF8">
    <property type="entry name" value="HTH-TYPE TRANSCRIPTIONAL REGULATOR KMTR"/>
    <property type="match status" value="1"/>
</dbReference>
<sequence length="325" mass="34727">MQGSIDMISLRFTDADLRKITLAPAPNALWETVLDARRLRSRRGPGPGMERTRSRTKAALAPGEGTLCELLQSEDFVPDFLLQPMADDFATGVEMAGQTPAARLADDLSRLPSAAQASRWVRELAAGAEGAWQILTNDLRSRYCSSVEPMWSKVRANAVADRSLRAETLLRGGVDALLTTLNTLWLWQPPVLRVPSHSTADVPLCGRGLLLIPSFFAAGPMVMYRPDQSTVLVYPMHNGDPPCGPADALGPLLGRTRAAVLASLRDAATTTAVAERVGISLASASEHARVLRNAGLISTARLGGAVLHTLTPVGEALLDGDHASR</sequence>
<keyword evidence="1" id="KW-0805">Transcription regulation</keyword>
<protein>
    <submittedName>
        <fullName evidence="5">Winged helix-turn-helix domain-containing protein</fullName>
    </submittedName>
</protein>
<feature type="domain" description="HTH arsR-type" evidence="4">
    <location>
        <begin position="247"/>
        <end position="322"/>
    </location>
</feature>
<proteinExistence type="predicted"/>
<dbReference type="PANTHER" id="PTHR43132">
    <property type="entry name" value="ARSENICAL RESISTANCE OPERON REPRESSOR ARSR-RELATED"/>
    <property type="match status" value="1"/>
</dbReference>
<dbReference type="InterPro" id="IPR001845">
    <property type="entry name" value="HTH_ArsR_DNA-bd_dom"/>
</dbReference>
<evidence type="ECO:0000256" key="1">
    <source>
        <dbReference type="ARBA" id="ARBA00023015"/>
    </source>
</evidence>
<reference evidence="6" key="1">
    <citation type="journal article" date="2019" name="Int. J. Syst. Evol. Microbiol.">
        <title>The Global Catalogue of Microorganisms (GCM) 10K type strain sequencing project: providing services to taxonomists for standard genome sequencing and annotation.</title>
        <authorList>
            <consortium name="The Broad Institute Genomics Platform"/>
            <consortium name="The Broad Institute Genome Sequencing Center for Infectious Disease"/>
            <person name="Wu L."/>
            <person name="Ma J."/>
        </authorList>
    </citation>
    <scope>NUCLEOTIDE SEQUENCE [LARGE SCALE GENOMIC DNA]</scope>
    <source>
        <strain evidence="6">JCM 16908</strain>
    </source>
</reference>
<dbReference type="Gene3D" id="1.10.10.10">
    <property type="entry name" value="Winged helix-like DNA-binding domain superfamily/Winged helix DNA-binding domain"/>
    <property type="match status" value="1"/>
</dbReference>
<evidence type="ECO:0000256" key="3">
    <source>
        <dbReference type="ARBA" id="ARBA00023163"/>
    </source>
</evidence>
<accession>A0ABP7JBI0</accession>
<dbReference type="EMBL" id="BAAAZR010000043">
    <property type="protein sequence ID" value="GAA3840384.1"/>
    <property type="molecule type" value="Genomic_DNA"/>
</dbReference>
<name>A0ABP7JBI0_9ACTN</name>
<evidence type="ECO:0000259" key="4">
    <source>
        <dbReference type="SMART" id="SM00418"/>
    </source>
</evidence>
<organism evidence="5 6">
    <name type="scientific">Sphaerisporangium flaviroseum</name>
    <dbReference type="NCBI Taxonomy" id="509199"/>
    <lineage>
        <taxon>Bacteria</taxon>
        <taxon>Bacillati</taxon>
        <taxon>Actinomycetota</taxon>
        <taxon>Actinomycetes</taxon>
        <taxon>Streptosporangiales</taxon>
        <taxon>Streptosporangiaceae</taxon>
        <taxon>Sphaerisporangium</taxon>
    </lineage>
</organism>
<dbReference type="InterPro" id="IPR036390">
    <property type="entry name" value="WH_DNA-bd_sf"/>
</dbReference>
<comment type="caution">
    <text evidence="5">The sequence shown here is derived from an EMBL/GenBank/DDBJ whole genome shotgun (WGS) entry which is preliminary data.</text>
</comment>
<gene>
    <name evidence="5" type="ORF">GCM10022226_73550</name>
</gene>
<keyword evidence="3" id="KW-0804">Transcription</keyword>
<keyword evidence="2" id="KW-0238">DNA-binding</keyword>
<evidence type="ECO:0000256" key="2">
    <source>
        <dbReference type="ARBA" id="ARBA00023125"/>
    </source>
</evidence>
<dbReference type="InterPro" id="IPR036388">
    <property type="entry name" value="WH-like_DNA-bd_sf"/>
</dbReference>
<dbReference type="CDD" id="cd00090">
    <property type="entry name" value="HTH_ARSR"/>
    <property type="match status" value="1"/>
</dbReference>
<dbReference type="SMART" id="SM00418">
    <property type="entry name" value="HTH_ARSR"/>
    <property type="match status" value="1"/>
</dbReference>
<evidence type="ECO:0000313" key="5">
    <source>
        <dbReference type="EMBL" id="GAA3840384.1"/>
    </source>
</evidence>
<dbReference type="Proteomes" id="UP001500888">
    <property type="component" value="Unassembled WGS sequence"/>
</dbReference>